<keyword evidence="1" id="KW-0732">Signal</keyword>
<comment type="caution">
    <text evidence="2">The sequence shown here is derived from an EMBL/GenBank/DDBJ whole genome shotgun (WGS) entry which is preliminary data.</text>
</comment>
<proteinExistence type="predicted"/>
<sequence length="88" mass="10323">MNRYTLVAAASLAGVIASVDVASAMPVAASSPDNTVIHNADWHHHDYRYHNYRDYRYRNYHGYRDGYYPRYGYYHHHHGPIGRLLHHL</sequence>
<evidence type="ECO:0000256" key="1">
    <source>
        <dbReference type="SAM" id="SignalP"/>
    </source>
</evidence>
<protein>
    <recommendedName>
        <fullName evidence="4">BA14K family protein</fullName>
    </recommendedName>
</protein>
<evidence type="ECO:0000313" key="2">
    <source>
        <dbReference type="EMBL" id="GLS18570.1"/>
    </source>
</evidence>
<evidence type="ECO:0008006" key="4">
    <source>
        <dbReference type="Google" id="ProtNLM"/>
    </source>
</evidence>
<dbReference type="Proteomes" id="UP001156882">
    <property type="component" value="Unassembled WGS sequence"/>
</dbReference>
<reference evidence="3" key="1">
    <citation type="journal article" date="2019" name="Int. J. Syst. Evol. Microbiol.">
        <title>The Global Catalogue of Microorganisms (GCM) 10K type strain sequencing project: providing services to taxonomists for standard genome sequencing and annotation.</title>
        <authorList>
            <consortium name="The Broad Institute Genomics Platform"/>
            <consortium name="The Broad Institute Genome Sequencing Center for Infectious Disease"/>
            <person name="Wu L."/>
            <person name="Ma J."/>
        </authorList>
    </citation>
    <scope>NUCLEOTIDE SEQUENCE [LARGE SCALE GENOMIC DNA]</scope>
    <source>
        <strain evidence="3">NBRC 101365</strain>
    </source>
</reference>
<feature type="signal peptide" evidence="1">
    <location>
        <begin position="1"/>
        <end position="24"/>
    </location>
</feature>
<feature type="chain" id="PRO_5045245895" description="BA14K family protein" evidence="1">
    <location>
        <begin position="25"/>
        <end position="88"/>
    </location>
</feature>
<gene>
    <name evidence="2" type="ORF">GCM10007874_15870</name>
</gene>
<keyword evidence="3" id="KW-1185">Reference proteome</keyword>
<dbReference type="EMBL" id="BSPC01000014">
    <property type="protein sequence ID" value="GLS18570.1"/>
    <property type="molecule type" value="Genomic_DNA"/>
</dbReference>
<name>A0ABQ6CF74_9HYPH</name>
<organism evidence="2 3">
    <name type="scientific">Labrys miyagiensis</name>
    <dbReference type="NCBI Taxonomy" id="346912"/>
    <lineage>
        <taxon>Bacteria</taxon>
        <taxon>Pseudomonadati</taxon>
        <taxon>Pseudomonadota</taxon>
        <taxon>Alphaproteobacteria</taxon>
        <taxon>Hyphomicrobiales</taxon>
        <taxon>Xanthobacteraceae</taxon>
        <taxon>Labrys</taxon>
    </lineage>
</organism>
<evidence type="ECO:0000313" key="3">
    <source>
        <dbReference type="Proteomes" id="UP001156882"/>
    </source>
</evidence>
<accession>A0ABQ6CF74</accession>